<dbReference type="OrthoDB" id="9815923at2"/>
<gene>
    <name evidence="1" type="ORF">SAMN04488122_4231</name>
</gene>
<dbReference type="STRING" id="29529.SAMN04488122_4231"/>
<sequence>MNTMTSTTSTATNGCGDSTNKTQQYIDNNKKGICSAFTDSLNVLRMREGEFKGYTPVYRYKKCFFIKAEETWRFYRALDLCAALPSQKDADLVKDRLSKANDVNKAIAAALAIVAKNIQDAKQKFALLSESAHKLKNKADDNCNKAQRAALAKLKAGSKDFETCFTNIVEGSQQMYASDGGCGENDNVSINKLHCAVGDVSGIQSFTSIDNAILLHKDLIDAIKVFRDDVLLNIKNGEDDQKKTYGALGDAKTQKVTIRETLWSVRTQTQGIEDIREFLCTLPCGDLPTIKSICEQAQNNYCNSNGNGGGHCGDE</sequence>
<reference evidence="2" key="1">
    <citation type="submission" date="2016-10" db="EMBL/GenBank/DDBJ databases">
        <authorList>
            <person name="Varghese N."/>
            <person name="Submissions S."/>
        </authorList>
    </citation>
    <scope>NUCLEOTIDE SEQUENCE [LARGE SCALE GENOMIC DNA]</scope>
    <source>
        <strain evidence="2">DSM 3695</strain>
    </source>
</reference>
<protein>
    <submittedName>
        <fullName evidence="1">Uncharacterized protein</fullName>
    </submittedName>
</protein>
<dbReference type="AlphaFoldDB" id="A0A1I0S6X4"/>
<dbReference type="RefSeq" id="WP_089897766.1">
    <property type="nucleotide sequence ID" value="NZ_FOJG01000002.1"/>
</dbReference>
<keyword evidence="2" id="KW-1185">Reference proteome</keyword>
<organism evidence="1 2">
    <name type="scientific">Chitinophaga arvensicola</name>
    <dbReference type="NCBI Taxonomy" id="29529"/>
    <lineage>
        <taxon>Bacteria</taxon>
        <taxon>Pseudomonadati</taxon>
        <taxon>Bacteroidota</taxon>
        <taxon>Chitinophagia</taxon>
        <taxon>Chitinophagales</taxon>
        <taxon>Chitinophagaceae</taxon>
        <taxon>Chitinophaga</taxon>
    </lineage>
</organism>
<evidence type="ECO:0000313" key="1">
    <source>
        <dbReference type="EMBL" id="SEW51411.1"/>
    </source>
</evidence>
<dbReference type="Proteomes" id="UP000199310">
    <property type="component" value="Unassembled WGS sequence"/>
</dbReference>
<evidence type="ECO:0000313" key="2">
    <source>
        <dbReference type="Proteomes" id="UP000199310"/>
    </source>
</evidence>
<accession>A0A1I0S6X4</accession>
<dbReference type="EMBL" id="FOJG01000002">
    <property type="protein sequence ID" value="SEW51411.1"/>
    <property type="molecule type" value="Genomic_DNA"/>
</dbReference>
<proteinExistence type="predicted"/>
<name>A0A1I0S6X4_9BACT</name>